<feature type="repeat" description="TPR" evidence="1">
    <location>
        <begin position="76"/>
        <end position="109"/>
    </location>
</feature>
<dbReference type="InterPro" id="IPR011990">
    <property type="entry name" value="TPR-like_helical_dom_sf"/>
</dbReference>
<organism evidence="3 4">
    <name type="scientific">Dillenia turbinata</name>
    <dbReference type="NCBI Taxonomy" id="194707"/>
    <lineage>
        <taxon>Eukaryota</taxon>
        <taxon>Viridiplantae</taxon>
        <taxon>Streptophyta</taxon>
        <taxon>Embryophyta</taxon>
        <taxon>Tracheophyta</taxon>
        <taxon>Spermatophyta</taxon>
        <taxon>Magnoliopsida</taxon>
        <taxon>eudicotyledons</taxon>
        <taxon>Gunneridae</taxon>
        <taxon>Pentapetalae</taxon>
        <taxon>Dilleniales</taxon>
        <taxon>Dilleniaceae</taxon>
        <taxon>Dillenia</taxon>
    </lineage>
</organism>
<dbReference type="EMBL" id="JBAMMX010000005">
    <property type="protein sequence ID" value="KAK6939946.1"/>
    <property type="molecule type" value="Genomic_DNA"/>
</dbReference>
<dbReference type="Proteomes" id="UP001370490">
    <property type="component" value="Unassembled WGS sequence"/>
</dbReference>
<dbReference type="PANTHER" id="PTHR15544:SF0">
    <property type="entry name" value="TETRATRICOPEPTIDE REPEAT PROTEIN 33"/>
    <property type="match status" value="1"/>
</dbReference>
<feature type="compositionally biased region" description="Polar residues" evidence="2">
    <location>
        <begin position="58"/>
        <end position="68"/>
    </location>
</feature>
<keyword evidence="4" id="KW-1185">Reference proteome</keyword>
<feature type="repeat" description="TPR" evidence="1">
    <location>
        <begin position="144"/>
        <end position="177"/>
    </location>
</feature>
<dbReference type="SUPFAM" id="SSF48452">
    <property type="entry name" value="TPR-like"/>
    <property type="match status" value="1"/>
</dbReference>
<dbReference type="PANTHER" id="PTHR15544">
    <property type="entry name" value="OSMOSIS RESPONSIVE FACTOR"/>
    <property type="match status" value="1"/>
</dbReference>
<accession>A0AAN8ZJ98</accession>
<dbReference type="SMART" id="SM00028">
    <property type="entry name" value="TPR"/>
    <property type="match status" value="3"/>
</dbReference>
<keyword evidence="1" id="KW-0802">TPR repeat</keyword>
<feature type="region of interest" description="Disordered" evidence="2">
    <location>
        <begin position="58"/>
        <end position="77"/>
    </location>
</feature>
<evidence type="ECO:0000256" key="1">
    <source>
        <dbReference type="PROSITE-ProRule" id="PRU00339"/>
    </source>
</evidence>
<evidence type="ECO:0000313" key="4">
    <source>
        <dbReference type="Proteomes" id="UP001370490"/>
    </source>
</evidence>
<proteinExistence type="predicted"/>
<feature type="region of interest" description="Disordered" evidence="2">
    <location>
        <begin position="15"/>
        <end position="50"/>
    </location>
</feature>
<feature type="compositionally biased region" description="Basic and acidic residues" evidence="2">
    <location>
        <begin position="211"/>
        <end position="222"/>
    </location>
</feature>
<gene>
    <name evidence="3" type="ORF">RJ641_029477</name>
</gene>
<dbReference type="Gene3D" id="1.25.40.10">
    <property type="entry name" value="Tetratricopeptide repeat domain"/>
    <property type="match status" value="1"/>
</dbReference>
<name>A0AAN8ZJ98_9MAGN</name>
<feature type="region of interest" description="Disordered" evidence="2">
    <location>
        <begin position="194"/>
        <end position="222"/>
    </location>
</feature>
<dbReference type="AlphaFoldDB" id="A0AAN8ZJ98"/>
<dbReference type="InterPro" id="IPR019734">
    <property type="entry name" value="TPR_rpt"/>
</dbReference>
<dbReference type="Pfam" id="PF13432">
    <property type="entry name" value="TPR_16"/>
    <property type="match status" value="1"/>
</dbReference>
<evidence type="ECO:0000256" key="2">
    <source>
        <dbReference type="SAM" id="MobiDB-lite"/>
    </source>
</evidence>
<dbReference type="PROSITE" id="PS50005">
    <property type="entry name" value="TPR"/>
    <property type="match status" value="2"/>
</dbReference>
<dbReference type="PROSITE" id="PS50293">
    <property type="entry name" value="TPR_REGION"/>
    <property type="match status" value="1"/>
</dbReference>
<protein>
    <recommendedName>
        <fullName evidence="5">Tetratricopeptide repeat protein 33</fullName>
    </recommendedName>
</protein>
<reference evidence="3 4" key="1">
    <citation type="submission" date="2023-12" db="EMBL/GenBank/DDBJ databases">
        <title>A high-quality genome assembly for Dillenia turbinata (Dilleniales).</title>
        <authorList>
            <person name="Chanderbali A."/>
        </authorList>
    </citation>
    <scope>NUCLEOTIDE SEQUENCE [LARGE SCALE GENOMIC DNA]</scope>
    <source>
        <strain evidence="3">LSX21</strain>
        <tissue evidence="3">Leaf</tissue>
    </source>
</reference>
<sequence>MKLTWKNKKRPLASISHFPNLPFERQDDQTEKADKHSHDGDGDGDVIISKLRADDSETLPSLSAASHDQSSDDKLAQNFQNEGNKLAEDGKYREALGKWEAALTLMPKNAVLHEQKAQVLLELGDSWNALKTATGATELEPSWDEAWLTLGRAQLNYGEPDSAIESFDRALALKPDSRDAQDDRQTALHLIKKRKHLHSSGLSASQNRFTVGDKPKAPEALE</sequence>
<feature type="compositionally biased region" description="Polar residues" evidence="2">
    <location>
        <begin position="200"/>
        <end position="209"/>
    </location>
</feature>
<evidence type="ECO:0008006" key="5">
    <source>
        <dbReference type="Google" id="ProtNLM"/>
    </source>
</evidence>
<feature type="compositionally biased region" description="Basic and acidic residues" evidence="2">
    <location>
        <begin position="24"/>
        <end position="41"/>
    </location>
</feature>
<dbReference type="InterPro" id="IPR052658">
    <property type="entry name" value="TPR-containing"/>
</dbReference>
<comment type="caution">
    <text evidence="3">The sequence shown here is derived from an EMBL/GenBank/DDBJ whole genome shotgun (WGS) entry which is preliminary data.</text>
</comment>
<evidence type="ECO:0000313" key="3">
    <source>
        <dbReference type="EMBL" id="KAK6939946.1"/>
    </source>
</evidence>